<evidence type="ECO:0000256" key="10">
    <source>
        <dbReference type="SAM" id="Coils"/>
    </source>
</evidence>
<evidence type="ECO:0000256" key="6">
    <source>
        <dbReference type="ARBA" id="ARBA00022989"/>
    </source>
</evidence>
<dbReference type="InterPro" id="IPR011993">
    <property type="entry name" value="PH-like_dom_sf"/>
</dbReference>
<accession>A0A367JYS1</accession>
<feature type="domain" description="PH" evidence="12">
    <location>
        <begin position="107"/>
        <end position="272"/>
    </location>
</feature>
<dbReference type="Gene3D" id="2.30.29.30">
    <property type="entry name" value="Pleckstrin-homology domain (PH domain)/Phosphotyrosine-binding domain (PTB)"/>
    <property type="match status" value="1"/>
</dbReference>
<evidence type="ECO:0000256" key="4">
    <source>
        <dbReference type="ARBA" id="ARBA00022792"/>
    </source>
</evidence>
<evidence type="ECO:0000256" key="8">
    <source>
        <dbReference type="ARBA" id="ARBA00023136"/>
    </source>
</evidence>
<keyword evidence="5" id="KW-0809">Transit peptide</keyword>
<evidence type="ECO:0000313" key="14">
    <source>
        <dbReference type="Proteomes" id="UP000253551"/>
    </source>
</evidence>
<evidence type="ECO:0000259" key="12">
    <source>
        <dbReference type="PROSITE" id="PS50003"/>
    </source>
</evidence>
<evidence type="ECO:0000256" key="1">
    <source>
        <dbReference type="ARBA" id="ARBA00004273"/>
    </source>
</evidence>
<evidence type="ECO:0000256" key="7">
    <source>
        <dbReference type="ARBA" id="ARBA00023128"/>
    </source>
</evidence>
<keyword evidence="3" id="KW-0812">Transmembrane</keyword>
<comment type="similarity">
    <text evidence="2">Belongs to the MDM31/MDM32 family.</text>
</comment>
<proteinExistence type="inferred from homology"/>
<dbReference type="InterPro" id="IPR012571">
    <property type="entry name" value="Mdm31/Mdm32"/>
</dbReference>
<dbReference type="PANTHER" id="PTHR31068:SF0">
    <property type="entry name" value="MITOCHONDRIAL DISTRIBUTION AND MORPHOLOGY PROTEIN 31"/>
    <property type="match status" value="1"/>
</dbReference>
<evidence type="ECO:0000256" key="5">
    <source>
        <dbReference type="ARBA" id="ARBA00022946"/>
    </source>
</evidence>
<feature type="coiled-coil region" evidence="10">
    <location>
        <begin position="300"/>
        <end position="330"/>
    </location>
</feature>
<dbReference type="STRING" id="4846.A0A367JYS1"/>
<dbReference type="Pfam" id="PF15410">
    <property type="entry name" value="PH_9"/>
    <property type="match status" value="1"/>
</dbReference>
<feature type="region of interest" description="Disordered" evidence="11">
    <location>
        <begin position="422"/>
        <end position="443"/>
    </location>
</feature>
<feature type="compositionally biased region" description="Low complexity" evidence="11">
    <location>
        <begin position="422"/>
        <end position="437"/>
    </location>
</feature>
<dbReference type="Pfam" id="PF08118">
    <property type="entry name" value="MDM31_MDM32"/>
    <property type="match status" value="1"/>
</dbReference>
<dbReference type="PROSITE" id="PS50003">
    <property type="entry name" value="PH_DOMAIN"/>
    <property type="match status" value="1"/>
</dbReference>
<organism evidence="13 14">
    <name type="scientific">Rhizopus stolonifer</name>
    <name type="common">Rhizopus nigricans</name>
    <dbReference type="NCBI Taxonomy" id="4846"/>
    <lineage>
        <taxon>Eukaryota</taxon>
        <taxon>Fungi</taxon>
        <taxon>Fungi incertae sedis</taxon>
        <taxon>Mucoromycota</taxon>
        <taxon>Mucoromycotina</taxon>
        <taxon>Mucoromycetes</taxon>
        <taxon>Mucorales</taxon>
        <taxon>Mucorineae</taxon>
        <taxon>Rhizopodaceae</taxon>
        <taxon>Rhizopus</taxon>
    </lineage>
</organism>
<dbReference type="OrthoDB" id="17678at2759"/>
<keyword evidence="8" id="KW-0472">Membrane</keyword>
<sequence length="1095" mass="125558">FTYAKDTITRPERSNSWFSKFMSDSTIATSGSNTINPPNIFADLGPRLEQLMPAENTVRYKKDAFKQIPIVDVHFSLLTAKTLCLGGVRSKHEKNNNENNNNTFNIRVTKAGLLDRKHDLMPGTKRATARSWRPFGIILSGSQIILFSDLTSYQAWLDKDTIQLSPRRNSSFPHSVSSLSGSASNLSLNHGMSSTTSLYTENSAKIPVVQKLHLQPVQIISLSYAVCIYDETYTKYPHVFRLITGDGNQYLLRAENNEEMEDWMLKINYAASLKTTGVGVKSFKRRVHDSQDTKFDIERQKRQEEAKEKAQELSDRIEEQIRSLDRELQLRYNLLVLVPVQKSTRDRLIGFADMVGERIRHKRIELQRLECYRDYLESELAWCALSQQGRKLSLPVHMNGKPSKGINESIRSLSHLLLIPSSTSTSSNSSTRTTLSNAVSLHSQSDQDTKIPTVSFTKSVIDSKKVMDMEKVMRRRSQSNPILPNEKLLQPPKTIYQTCRSFHPSFRSQNQVTKAELLSQARGFFERLKIRIKYPLMRQIRPWTLNDATALFSWLFLGHTVWLLAGTTSFVSLILWTANSLQFQEWTAYRIGKYLTSTTGATVVFESAIVPNWKDGKIRFNNVRIYRMPRSELEKFEQHTLSTIPEEIKRETTDDPLAGVELDEEESKNVVLREWMWYNLVIDRVEVSLNLIRWLDGKGLVQSADVQGVRGVVDRRHVRWDPDIPYDPVAARHKYTPGDFELEKLTLEDFLVTVYQPNGFRPYPVSIFHAQLDRFRKQWLFYDILCATTITGAFDKCLFSLHSPQLEKSVLEQSEHIDSSKRGFRSHDIYHYYPFIKQDPNGVVIGGETERFGVLTDGDMKKQGYKRKSRLRIDGVKIDHLFRGLEGPPGWITSGTVDVCADIYIPKEAVEADSTELLRQLVYELTDSIDLPQPLILGAGKGELVVGGQREVKKKEDMNSKKFVMDVDYRFKETKASVPLNTPELSYLNSAMVRPVVGYISRNKAIVPIKTRIVMDLSHFDGSWSVYDSTLAERLGEKLGQAFVDLTLDQQERNRRLKRIGFWSLKEMSRNLVYIHDMMRGTSRGFWSYLGTGSY</sequence>
<comment type="caution">
    <text evidence="13">The sequence shown here is derived from an EMBL/GenBank/DDBJ whole genome shotgun (WGS) entry which is preliminary data.</text>
</comment>
<gene>
    <name evidence="13" type="primary">MDM31_1</name>
    <name evidence="13" type="ORF">CU098_000358</name>
</gene>
<keyword evidence="7" id="KW-0496">Mitochondrion</keyword>
<dbReference type="GO" id="GO:0007005">
    <property type="term" value="P:mitochondrion organization"/>
    <property type="evidence" value="ECO:0007669"/>
    <property type="project" value="InterPro"/>
</dbReference>
<evidence type="ECO:0000313" key="13">
    <source>
        <dbReference type="EMBL" id="RCH95086.1"/>
    </source>
</evidence>
<name>A0A367JYS1_RHIST</name>
<evidence type="ECO:0000256" key="2">
    <source>
        <dbReference type="ARBA" id="ARBA00005687"/>
    </source>
</evidence>
<keyword evidence="6" id="KW-1133">Transmembrane helix</keyword>
<keyword evidence="4" id="KW-0999">Mitochondrion inner membrane</keyword>
<evidence type="ECO:0000256" key="9">
    <source>
        <dbReference type="ARBA" id="ARBA00025191"/>
    </source>
</evidence>
<protein>
    <submittedName>
        <fullName evidence="13">Mitochondrial distribution and morphology protein 31, mitochondrial</fullName>
    </submittedName>
</protein>
<dbReference type="GO" id="GO:0005743">
    <property type="term" value="C:mitochondrial inner membrane"/>
    <property type="evidence" value="ECO:0007669"/>
    <property type="project" value="UniProtKB-SubCell"/>
</dbReference>
<dbReference type="GO" id="GO:0000001">
    <property type="term" value="P:mitochondrion inheritance"/>
    <property type="evidence" value="ECO:0007669"/>
    <property type="project" value="InterPro"/>
</dbReference>
<evidence type="ECO:0000256" key="11">
    <source>
        <dbReference type="SAM" id="MobiDB-lite"/>
    </source>
</evidence>
<evidence type="ECO:0000256" key="3">
    <source>
        <dbReference type="ARBA" id="ARBA00022692"/>
    </source>
</evidence>
<dbReference type="EMBL" id="PJQM01002472">
    <property type="protein sequence ID" value="RCH95086.1"/>
    <property type="molecule type" value="Genomic_DNA"/>
</dbReference>
<comment type="function">
    <text evidence="9">Involved in the organization of the mitochondrial membranes and the global structure of the mitochondria. Also required for mitochondrial distribution and mobility as well as for the maintenance of mitochondrial DNA nucleoids structures.</text>
</comment>
<dbReference type="SUPFAM" id="SSF50729">
    <property type="entry name" value="PH domain-like"/>
    <property type="match status" value="1"/>
</dbReference>
<keyword evidence="14" id="KW-1185">Reference proteome</keyword>
<dbReference type="PANTHER" id="PTHR31068">
    <property type="entry name" value="MITOCHONDRIAL DISTRIBUTION AND MORPHOLOGY PROTEIN 31"/>
    <property type="match status" value="1"/>
</dbReference>
<feature type="non-terminal residue" evidence="13">
    <location>
        <position position="1"/>
    </location>
</feature>
<dbReference type="InterPro" id="IPR001849">
    <property type="entry name" value="PH_domain"/>
</dbReference>
<dbReference type="SMART" id="SM00233">
    <property type="entry name" value="PH"/>
    <property type="match status" value="1"/>
</dbReference>
<keyword evidence="10" id="KW-0175">Coiled coil</keyword>
<dbReference type="AlphaFoldDB" id="A0A367JYS1"/>
<reference evidence="13 14" key="1">
    <citation type="journal article" date="2018" name="G3 (Bethesda)">
        <title>Phylogenetic and Phylogenomic Definition of Rhizopus Species.</title>
        <authorList>
            <person name="Gryganskyi A.P."/>
            <person name="Golan J."/>
            <person name="Dolatabadi S."/>
            <person name="Mondo S."/>
            <person name="Robb S."/>
            <person name="Idnurm A."/>
            <person name="Muszewska A."/>
            <person name="Steczkiewicz K."/>
            <person name="Masonjones S."/>
            <person name="Liao H.L."/>
            <person name="Gajdeczka M.T."/>
            <person name="Anike F."/>
            <person name="Vuek A."/>
            <person name="Anishchenko I.M."/>
            <person name="Voigt K."/>
            <person name="de Hoog G.S."/>
            <person name="Smith M.E."/>
            <person name="Heitman J."/>
            <person name="Vilgalys R."/>
            <person name="Stajich J.E."/>
        </authorList>
    </citation>
    <scope>NUCLEOTIDE SEQUENCE [LARGE SCALE GENOMIC DNA]</scope>
    <source>
        <strain evidence="13 14">LSU 92-RS-03</strain>
    </source>
</reference>
<comment type="subcellular location">
    <subcellularLocation>
        <location evidence="1">Mitochondrion inner membrane</location>
    </subcellularLocation>
</comment>
<dbReference type="Proteomes" id="UP000253551">
    <property type="component" value="Unassembled WGS sequence"/>
</dbReference>
<dbReference type="InterPro" id="IPR041681">
    <property type="entry name" value="PH_9"/>
</dbReference>